<proteinExistence type="predicted"/>
<sequence>MKLELTNPKAWKKLAERNIDTASKIQIYEKLGGAYRFAHNENEQVFNRLTELIKYALKERRSKVNEQFLQAGEAITVMQNGNDLGKFSVKSSTNNGATILSQDGNKEIELKSFNGKYTDMKGNEYQIKRISAERVIYEKDESDHEVGMAIGQLDDIIRNAMELKSKIGTTEFNMPGWIQDHISQSQNFINQANTGYHKLNPKK</sequence>
<protein>
    <submittedName>
        <fullName evidence="1">Uncharacterized protein</fullName>
    </submittedName>
</protein>
<reference evidence="1" key="1">
    <citation type="submission" date="2020-04" db="EMBL/GenBank/DDBJ databases">
        <authorList>
            <person name="Chiriac C."/>
            <person name="Salcher M."/>
            <person name="Ghai R."/>
            <person name="Kavagutti S V."/>
        </authorList>
    </citation>
    <scope>NUCLEOTIDE SEQUENCE</scope>
</reference>
<gene>
    <name evidence="1" type="ORF">UFOVP449_173</name>
</gene>
<evidence type="ECO:0000313" key="1">
    <source>
        <dbReference type="EMBL" id="CAB4143378.1"/>
    </source>
</evidence>
<dbReference type="EMBL" id="LR796420">
    <property type="protein sequence ID" value="CAB4143378.1"/>
    <property type="molecule type" value="Genomic_DNA"/>
</dbReference>
<accession>A0A6J5M9H1</accession>
<name>A0A6J5M9H1_9CAUD</name>
<organism evidence="1">
    <name type="scientific">uncultured Caudovirales phage</name>
    <dbReference type="NCBI Taxonomy" id="2100421"/>
    <lineage>
        <taxon>Viruses</taxon>
        <taxon>Duplodnaviria</taxon>
        <taxon>Heunggongvirae</taxon>
        <taxon>Uroviricota</taxon>
        <taxon>Caudoviricetes</taxon>
        <taxon>Peduoviridae</taxon>
        <taxon>Maltschvirus</taxon>
        <taxon>Maltschvirus maltsch</taxon>
    </lineage>
</organism>